<keyword evidence="3" id="KW-1185">Reference proteome</keyword>
<feature type="compositionally biased region" description="Basic and acidic residues" evidence="1">
    <location>
        <begin position="1"/>
        <end position="16"/>
    </location>
</feature>
<evidence type="ECO:0000313" key="2">
    <source>
        <dbReference type="EMBL" id="NGO42040.1"/>
    </source>
</evidence>
<reference evidence="2 3" key="1">
    <citation type="submission" date="2020-02" db="EMBL/GenBank/DDBJ databases">
        <title>Whole-genome analyses of novel actinobacteria.</title>
        <authorList>
            <person name="Sahin N."/>
            <person name="Tokatli A."/>
        </authorList>
    </citation>
    <scope>NUCLEOTIDE SEQUENCE [LARGE SCALE GENOMIC DNA]</scope>
    <source>
        <strain evidence="2 3">YC419</strain>
    </source>
</reference>
<feature type="region of interest" description="Disordered" evidence="1">
    <location>
        <begin position="1"/>
        <end position="22"/>
    </location>
</feature>
<dbReference type="EMBL" id="JAAKZX010000015">
    <property type="protein sequence ID" value="NGO42040.1"/>
    <property type="molecule type" value="Genomic_DNA"/>
</dbReference>
<sequence length="58" mass="6369">MLGAEDEHRNLAEFRPEGTAGRQRAVQVLAPIAKITAWEFSESDREPSTIDLVGTSLT</sequence>
<evidence type="ECO:0000256" key="1">
    <source>
        <dbReference type="SAM" id="MobiDB-lite"/>
    </source>
</evidence>
<organism evidence="2 3">
    <name type="scientific">Streptomyces ureilyticus</name>
    <dbReference type="NCBI Taxonomy" id="1775131"/>
    <lineage>
        <taxon>Bacteria</taxon>
        <taxon>Bacillati</taxon>
        <taxon>Actinomycetota</taxon>
        <taxon>Actinomycetes</taxon>
        <taxon>Kitasatosporales</taxon>
        <taxon>Streptomycetaceae</taxon>
        <taxon>Streptomyces</taxon>
    </lineage>
</organism>
<evidence type="ECO:0000313" key="3">
    <source>
        <dbReference type="Proteomes" id="UP001518140"/>
    </source>
</evidence>
<comment type="caution">
    <text evidence="2">The sequence shown here is derived from an EMBL/GenBank/DDBJ whole genome shotgun (WGS) entry which is preliminary data.</text>
</comment>
<gene>
    <name evidence="2" type="ORF">G6048_07625</name>
</gene>
<protein>
    <submittedName>
        <fullName evidence="2">Uncharacterized protein</fullName>
    </submittedName>
</protein>
<proteinExistence type="predicted"/>
<dbReference type="Proteomes" id="UP001518140">
    <property type="component" value="Unassembled WGS sequence"/>
</dbReference>
<accession>A0ABX0DJK9</accession>
<dbReference type="RefSeq" id="WP_165338671.1">
    <property type="nucleotide sequence ID" value="NZ_JAAKZX010000015.1"/>
</dbReference>
<name>A0ABX0DJK9_9ACTN</name>